<dbReference type="Gene3D" id="3.20.20.70">
    <property type="entry name" value="Aldolase class I"/>
    <property type="match status" value="1"/>
</dbReference>
<name>A0A375ACD1_9GAMM</name>
<dbReference type="EMBL" id="LT615367">
    <property type="protein sequence ID" value="SLM63601.1"/>
    <property type="molecule type" value="Genomic_DNA"/>
</dbReference>
<evidence type="ECO:0000256" key="2">
    <source>
        <dbReference type="ARBA" id="ARBA00023002"/>
    </source>
</evidence>
<gene>
    <name evidence="4" type="ORF">DAQ1742_02741</name>
</gene>
<keyword evidence="1" id="KW-0285">Flavoprotein</keyword>
<feature type="domain" description="NADH:flavin oxidoreductase/NADH oxidase N-terminal" evidence="3">
    <location>
        <begin position="7"/>
        <end position="341"/>
    </location>
</feature>
<proteinExistence type="predicted"/>
<dbReference type="PANTHER" id="PTHR43656">
    <property type="entry name" value="BINDING OXIDOREDUCTASE, PUTATIVE (AFU_ORTHOLOGUE AFUA_2G08260)-RELATED"/>
    <property type="match status" value="1"/>
</dbReference>
<dbReference type="InterPro" id="IPR001155">
    <property type="entry name" value="OxRdtase_FMN_N"/>
</dbReference>
<evidence type="ECO:0000259" key="3">
    <source>
        <dbReference type="Pfam" id="PF00724"/>
    </source>
</evidence>
<keyword evidence="5" id="KW-1185">Reference proteome</keyword>
<dbReference type="KEGG" id="daq:DAQ1742_02741"/>
<evidence type="ECO:0000256" key="1">
    <source>
        <dbReference type="ARBA" id="ARBA00022630"/>
    </source>
</evidence>
<dbReference type="Proteomes" id="UP000294820">
    <property type="component" value="Chromosome 1"/>
</dbReference>
<dbReference type="InterPro" id="IPR051799">
    <property type="entry name" value="NADH_flavin_oxidoreductase"/>
</dbReference>
<dbReference type="PANTHER" id="PTHR43656:SF2">
    <property type="entry name" value="BINDING OXIDOREDUCTASE, PUTATIVE (AFU_ORTHOLOGUE AFUA_2G08260)-RELATED"/>
    <property type="match status" value="1"/>
</dbReference>
<dbReference type="Pfam" id="PF00724">
    <property type="entry name" value="Oxidored_FMN"/>
    <property type="match status" value="1"/>
</dbReference>
<dbReference type="GO" id="GO:0010181">
    <property type="term" value="F:FMN binding"/>
    <property type="evidence" value="ECO:0007669"/>
    <property type="project" value="InterPro"/>
</dbReference>
<protein>
    <recommendedName>
        <fullName evidence="3">NADH:flavin oxidoreductase/NADH oxidase N-terminal domain-containing protein</fullName>
    </recommendedName>
</protein>
<sequence>MAHSNLLFDHFRFENGMTLRNRVVMTPMTTWSANPDETISDQEVDYVRARVRDVGMVITGCTHVTPEGVGFTGEFAAYDDRFIPSLRKLAQAAKSGGAPAILQIFHAGSKAVPELVPDGRVVGPSMMEAPASLFSKGGNTVTALTHDEIENIIRAFADATRRAIDAGFDGIELHGAHGFLLQDFFSPLANHRDDDWGGSLSNRLRFPLSVVQAVGQVIKAQTDRPFLLGYRISPEEQADGGLRLADTNILIDELINAGVDYLHASLHDVLNGKPIEDDSGKTTTQLLIQHVAGRVPLIAAGGLKTPAQAQAALDAGLSLSAIGQALVMNPNWVALAKAGRAHDIVSVLDPVSVPDLSIPENLWAVIMMAKGWFPLAETGQATE</sequence>
<evidence type="ECO:0000313" key="4">
    <source>
        <dbReference type="EMBL" id="SLM63601.1"/>
    </source>
</evidence>
<organism evidence="4 5">
    <name type="scientific">Dickeya aquatica</name>
    <dbReference type="NCBI Taxonomy" id="1401087"/>
    <lineage>
        <taxon>Bacteria</taxon>
        <taxon>Pseudomonadati</taxon>
        <taxon>Pseudomonadota</taxon>
        <taxon>Gammaproteobacteria</taxon>
        <taxon>Enterobacterales</taxon>
        <taxon>Pectobacteriaceae</taxon>
        <taxon>Dickeya</taxon>
    </lineage>
</organism>
<dbReference type="GO" id="GO:0016491">
    <property type="term" value="F:oxidoreductase activity"/>
    <property type="evidence" value="ECO:0007669"/>
    <property type="project" value="UniProtKB-KW"/>
</dbReference>
<accession>A0A375ACD1</accession>
<keyword evidence="2" id="KW-0560">Oxidoreductase</keyword>
<reference evidence="4 5" key="1">
    <citation type="submission" date="2016-09" db="EMBL/GenBank/DDBJ databases">
        <authorList>
            <person name="Reverchon S."/>
            <person name="Nasser W."/>
            <person name="Leonard S."/>
            <person name="Brochier C."/>
            <person name="Duprey A."/>
        </authorList>
    </citation>
    <scope>NUCLEOTIDE SEQUENCE [LARGE SCALE GENOMIC DNA]</scope>
    <source>
        <strain evidence="4 5">174/2</strain>
    </source>
</reference>
<evidence type="ECO:0000313" key="5">
    <source>
        <dbReference type="Proteomes" id="UP000294820"/>
    </source>
</evidence>
<dbReference type="CDD" id="cd04735">
    <property type="entry name" value="OYE_like_4_FMN"/>
    <property type="match status" value="1"/>
</dbReference>
<dbReference type="InterPro" id="IPR013785">
    <property type="entry name" value="Aldolase_TIM"/>
</dbReference>
<dbReference type="RefSeq" id="WP_035341276.1">
    <property type="nucleotide sequence ID" value="NZ_LT615367.1"/>
</dbReference>
<dbReference type="SUPFAM" id="SSF51395">
    <property type="entry name" value="FMN-linked oxidoreductases"/>
    <property type="match status" value="1"/>
</dbReference>
<dbReference type="AlphaFoldDB" id="A0A375ACD1"/>